<keyword evidence="3" id="KW-1185">Reference proteome</keyword>
<organism evidence="2 3">
    <name type="scientific">Paractinoplanes abujensis</name>
    <dbReference type="NCBI Taxonomy" id="882441"/>
    <lineage>
        <taxon>Bacteria</taxon>
        <taxon>Bacillati</taxon>
        <taxon>Actinomycetota</taxon>
        <taxon>Actinomycetes</taxon>
        <taxon>Micromonosporales</taxon>
        <taxon>Micromonosporaceae</taxon>
        <taxon>Paractinoplanes</taxon>
    </lineage>
</organism>
<proteinExistence type="predicted"/>
<protein>
    <submittedName>
        <fullName evidence="2">Uncharacterized protein</fullName>
    </submittedName>
</protein>
<gene>
    <name evidence="2" type="ORF">BKA14_004026</name>
</gene>
<reference evidence="2 3" key="1">
    <citation type="submission" date="2020-08" db="EMBL/GenBank/DDBJ databases">
        <title>Sequencing the genomes of 1000 actinobacteria strains.</title>
        <authorList>
            <person name="Klenk H.-P."/>
        </authorList>
    </citation>
    <scope>NUCLEOTIDE SEQUENCE [LARGE SCALE GENOMIC DNA]</scope>
    <source>
        <strain evidence="2 3">DSM 45518</strain>
    </source>
</reference>
<dbReference type="Proteomes" id="UP000542742">
    <property type="component" value="Unassembled WGS sequence"/>
</dbReference>
<accession>A0A7W7G175</accession>
<sequence>MLNRSSAGQPVGGPRTGRQVPAGLGAERFDLRVEVPGRLGVLALGQLCDAELLDQLLDVVIENAT</sequence>
<dbReference type="AlphaFoldDB" id="A0A7W7G175"/>
<evidence type="ECO:0000313" key="2">
    <source>
        <dbReference type="EMBL" id="MBB4693878.1"/>
    </source>
</evidence>
<dbReference type="RefSeq" id="WP_184952447.1">
    <property type="nucleotide sequence ID" value="NZ_BOMC01000053.1"/>
</dbReference>
<dbReference type="EMBL" id="JACHMF010000001">
    <property type="protein sequence ID" value="MBB4693878.1"/>
    <property type="molecule type" value="Genomic_DNA"/>
</dbReference>
<comment type="caution">
    <text evidence="2">The sequence shown here is derived from an EMBL/GenBank/DDBJ whole genome shotgun (WGS) entry which is preliminary data.</text>
</comment>
<name>A0A7W7G175_9ACTN</name>
<evidence type="ECO:0000256" key="1">
    <source>
        <dbReference type="SAM" id="MobiDB-lite"/>
    </source>
</evidence>
<feature type="region of interest" description="Disordered" evidence="1">
    <location>
        <begin position="1"/>
        <end position="21"/>
    </location>
</feature>
<evidence type="ECO:0000313" key="3">
    <source>
        <dbReference type="Proteomes" id="UP000542742"/>
    </source>
</evidence>